<protein>
    <recommendedName>
        <fullName evidence="9">THUMP domain-containing protein</fullName>
    </recommendedName>
</protein>
<reference evidence="10 11" key="1">
    <citation type="submission" date="2024-06" db="EMBL/GenBank/DDBJ databases">
        <authorList>
            <person name="Pan Q."/>
            <person name="Wen M."/>
            <person name="Jouanno E."/>
            <person name="Zahm M."/>
            <person name="Klopp C."/>
            <person name="Cabau C."/>
            <person name="Louis A."/>
            <person name="Berthelot C."/>
            <person name="Parey E."/>
            <person name="Roest Crollius H."/>
            <person name="Montfort J."/>
            <person name="Robinson-Rechavi M."/>
            <person name="Bouchez O."/>
            <person name="Lampietro C."/>
            <person name="Lopez Roques C."/>
            <person name="Donnadieu C."/>
            <person name="Postlethwait J."/>
            <person name="Bobe J."/>
            <person name="Verreycken H."/>
            <person name="Guiguen Y."/>
        </authorList>
    </citation>
    <scope>NUCLEOTIDE SEQUENCE [LARGE SCALE GENOMIC DNA]</scope>
    <source>
        <strain evidence="10">Up_M1</strain>
        <tissue evidence="10">Testis</tissue>
    </source>
</reference>
<dbReference type="PROSITE" id="PS51165">
    <property type="entry name" value="THUMP"/>
    <property type="match status" value="1"/>
</dbReference>
<dbReference type="InterPro" id="IPR053943">
    <property type="entry name" value="RlmKL-like_Mtase_CS"/>
</dbReference>
<dbReference type="InterPro" id="IPR029063">
    <property type="entry name" value="SAM-dependent_MTases_sf"/>
</dbReference>
<dbReference type="GO" id="GO:0008033">
    <property type="term" value="P:tRNA processing"/>
    <property type="evidence" value="ECO:0007669"/>
    <property type="project" value="UniProtKB-KW"/>
</dbReference>
<dbReference type="SUPFAM" id="SSF53335">
    <property type="entry name" value="S-adenosyl-L-methionine-dependent methyltransferases"/>
    <property type="match status" value="1"/>
</dbReference>
<dbReference type="SMART" id="SM00981">
    <property type="entry name" value="THUMP"/>
    <property type="match status" value="1"/>
</dbReference>
<feature type="compositionally biased region" description="Basic residues" evidence="8">
    <location>
        <begin position="133"/>
        <end position="156"/>
    </location>
</feature>
<dbReference type="GO" id="GO:0008173">
    <property type="term" value="F:RNA methyltransferase activity"/>
    <property type="evidence" value="ECO:0007669"/>
    <property type="project" value="UniProtKB-ARBA"/>
</dbReference>
<dbReference type="Pfam" id="PF02926">
    <property type="entry name" value="THUMP"/>
    <property type="match status" value="1"/>
</dbReference>
<feature type="compositionally biased region" description="Basic and acidic residues" evidence="8">
    <location>
        <begin position="545"/>
        <end position="565"/>
    </location>
</feature>
<dbReference type="Pfam" id="PF01170">
    <property type="entry name" value="UPF0020"/>
    <property type="match status" value="1"/>
</dbReference>
<keyword evidence="5" id="KW-0808">Transferase</keyword>
<dbReference type="Gene3D" id="3.30.2130.30">
    <property type="match status" value="2"/>
</dbReference>
<evidence type="ECO:0000313" key="10">
    <source>
        <dbReference type="EMBL" id="KAL0978320.1"/>
    </source>
</evidence>
<keyword evidence="11" id="KW-1185">Reference proteome</keyword>
<evidence type="ECO:0000259" key="9">
    <source>
        <dbReference type="PROSITE" id="PS51165"/>
    </source>
</evidence>
<evidence type="ECO:0000256" key="6">
    <source>
        <dbReference type="ARBA" id="ARBA00022694"/>
    </source>
</evidence>
<keyword evidence="7" id="KW-0694">RNA-binding</keyword>
<evidence type="ECO:0000256" key="1">
    <source>
        <dbReference type="ARBA" id="ARBA00004496"/>
    </source>
</evidence>
<dbReference type="CDD" id="cd11715">
    <property type="entry name" value="THUMP_AdoMetMT"/>
    <property type="match status" value="2"/>
</dbReference>
<feature type="region of interest" description="Disordered" evidence="8">
    <location>
        <begin position="131"/>
        <end position="166"/>
    </location>
</feature>
<dbReference type="Proteomes" id="UP001557470">
    <property type="component" value="Unassembled WGS sequence"/>
</dbReference>
<dbReference type="EMBL" id="JAGEUA010000005">
    <property type="protein sequence ID" value="KAL0978320.1"/>
    <property type="molecule type" value="Genomic_DNA"/>
</dbReference>
<organism evidence="10 11">
    <name type="scientific">Umbra pygmaea</name>
    <name type="common">Eastern mudminnow</name>
    <dbReference type="NCBI Taxonomy" id="75934"/>
    <lineage>
        <taxon>Eukaryota</taxon>
        <taxon>Metazoa</taxon>
        <taxon>Chordata</taxon>
        <taxon>Craniata</taxon>
        <taxon>Vertebrata</taxon>
        <taxon>Euteleostomi</taxon>
        <taxon>Actinopterygii</taxon>
        <taxon>Neopterygii</taxon>
        <taxon>Teleostei</taxon>
        <taxon>Protacanthopterygii</taxon>
        <taxon>Esociformes</taxon>
        <taxon>Umbridae</taxon>
        <taxon>Umbra</taxon>
    </lineage>
</organism>
<evidence type="ECO:0000256" key="5">
    <source>
        <dbReference type="ARBA" id="ARBA00022679"/>
    </source>
</evidence>
<dbReference type="FunFam" id="3.40.50.150:FF:000073">
    <property type="entry name" value="THUMP domain containing 3"/>
    <property type="match status" value="1"/>
</dbReference>
<evidence type="ECO:0000256" key="8">
    <source>
        <dbReference type="SAM" id="MobiDB-lite"/>
    </source>
</evidence>
<dbReference type="GO" id="GO:0043527">
    <property type="term" value="C:tRNA methyltransferase complex"/>
    <property type="evidence" value="ECO:0007669"/>
    <property type="project" value="UniProtKB-ARBA"/>
</dbReference>
<dbReference type="Gene3D" id="3.40.50.150">
    <property type="entry name" value="Vaccinia Virus protein VP39"/>
    <property type="match status" value="1"/>
</dbReference>
<comment type="caution">
    <text evidence="10">The sequence shown here is derived from an EMBL/GenBank/DDBJ whole genome shotgun (WGS) entry which is preliminary data.</text>
</comment>
<evidence type="ECO:0000256" key="3">
    <source>
        <dbReference type="ARBA" id="ARBA00022490"/>
    </source>
</evidence>
<dbReference type="PANTHER" id="PTHR14911:SF13">
    <property type="entry name" value="TRNA (GUANINE(6)-N2)-METHYLTRANSFERASE THUMP3"/>
    <property type="match status" value="1"/>
</dbReference>
<keyword evidence="6" id="KW-0819">tRNA processing</keyword>
<feature type="domain" description="THUMP" evidence="9">
    <location>
        <begin position="233"/>
        <end position="338"/>
    </location>
</feature>
<dbReference type="GO" id="GO:0032259">
    <property type="term" value="P:methylation"/>
    <property type="evidence" value="ECO:0007669"/>
    <property type="project" value="UniProtKB-KW"/>
</dbReference>
<keyword evidence="3" id="KW-0963">Cytoplasm</keyword>
<dbReference type="PROSITE" id="PS01261">
    <property type="entry name" value="UPF0020"/>
    <property type="match status" value="1"/>
</dbReference>
<gene>
    <name evidence="10" type="ORF">UPYG_G00168870</name>
</gene>
<accession>A0ABD0WN95</accession>
<dbReference type="InterPro" id="IPR000241">
    <property type="entry name" value="RlmKL-like_Mtase"/>
</dbReference>
<evidence type="ECO:0000256" key="2">
    <source>
        <dbReference type="ARBA" id="ARBA00008361"/>
    </source>
</evidence>
<dbReference type="GO" id="GO:0005737">
    <property type="term" value="C:cytoplasm"/>
    <property type="evidence" value="ECO:0007669"/>
    <property type="project" value="UniProtKB-SubCell"/>
</dbReference>
<dbReference type="GO" id="GO:0003723">
    <property type="term" value="F:RNA binding"/>
    <property type="evidence" value="ECO:0007669"/>
    <property type="project" value="UniProtKB-UniRule"/>
</dbReference>
<dbReference type="AlphaFoldDB" id="A0ABD0WN95"/>
<dbReference type="SUPFAM" id="SSF143437">
    <property type="entry name" value="THUMP domain-like"/>
    <property type="match status" value="1"/>
</dbReference>
<dbReference type="PANTHER" id="PTHR14911">
    <property type="entry name" value="THUMP DOMAIN-CONTAINING"/>
    <property type="match status" value="1"/>
</dbReference>
<sequence length="565" mass="61666">MYSQDSSDGQQCSLVVSVETSSQFACDEVITVTIGATVPTGFENTAAEEVQEKIGANARISKDRGRIYFKITTDKLAQVHQLRSVDNLFVVVEEYDNYHFKDSKEEALDDLQKLACKLPWSNALKVWNLNSSLKRKRGPHRRPQGPRGRGGRARGKANKDTLEAGTVEAGTVEAGTVEAGTVEAGKVEAGTVEAGKVEAGTVEAGKVEAGKVEAGTVEAGTVEAGTVEAGTVEAGKVEAGKVEAGTVESVTVETEKLEISLQDGQREMECQGPGAKVLKFRVTCNRAGDKHSFSSNEAARDFGGAVQDFFQWKADMTKFDIEVLLNIHNVEVVIGIALTEESLHRRNISHFGPTTLRSTLCYGMLRLCKPQPADVILDPMCGTGALPLEGAIEWKEAFYLAGDNNDMAVSRTINNICHIQKKKLDKGCSTGLPIDTLQWDLCLLPMRTSSVDIIITDMPFGKRMGSRKNNWDLYPSCLREMARVTRPGSGKAVILTQDKKCFQKAISRMGGLWRKHHTVWVNVGGLHAGVFLLKRTVGIFGQTPEDVRDPQELKPPEEKTGENRE</sequence>
<name>A0ABD0WN95_UMBPY</name>
<evidence type="ECO:0000256" key="7">
    <source>
        <dbReference type="PROSITE-ProRule" id="PRU00529"/>
    </source>
</evidence>
<comment type="similarity">
    <text evidence="2">Belongs to the methyltransferase superfamily.</text>
</comment>
<proteinExistence type="inferred from homology"/>
<comment type="subcellular location">
    <subcellularLocation>
        <location evidence="1">Cytoplasm</location>
    </subcellularLocation>
</comment>
<evidence type="ECO:0000313" key="11">
    <source>
        <dbReference type="Proteomes" id="UP001557470"/>
    </source>
</evidence>
<keyword evidence="4" id="KW-0489">Methyltransferase</keyword>
<feature type="region of interest" description="Disordered" evidence="8">
    <location>
        <begin position="543"/>
        <end position="565"/>
    </location>
</feature>
<dbReference type="InterPro" id="IPR004114">
    <property type="entry name" value="THUMP_dom"/>
</dbReference>
<evidence type="ECO:0000256" key="4">
    <source>
        <dbReference type="ARBA" id="ARBA00022603"/>
    </source>
</evidence>